<keyword evidence="2" id="KW-0433">Leucine-rich repeat</keyword>
<gene>
    <name evidence="7" type="ORF">PBIL07802_LOCUS17428</name>
    <name evidence="8" type="ORF">PBIL07802_LOCUS17476</name>
</gene>
<dbReference type="InterPro" id="IPR032675">
    <property type="entry name" value="LRR_dom_sf"/>
</dbReference>
<dbReference type="InterPro" id="IPR003591">
    <property type="entry name" value="Leu-rich_rpt_typical-subtyp"/>
</dbReference>
<evidence type="ECO:0000256" key="1">
    <source>
        <dbReference type="ARBA" id="ARBA00004123"/>
    </source>
</evidence>
<dbReference type="InterPro" id="IPR001611">
    <property type="entry name" value="Leu-rich_rpt"/>
</dbReference>
<evidence type="ECO:0000313" key="7">
    <source>
        <dbReference type="EMBL" id="CAE0255176.1"/>
    </source>
</evidence>
<name>A0A7S3DF33_9EUKA</name>
<keyword evidence="4" id="KW-0539">Nucleus</keyword>
<dbReference type="InterPro" id="IPR050576">
    <property type="entry name" value="Cilia_flagella_integrity"/>
</dbReference>
<reference evidence="8" key="1">
    <citation type="submission" date="2021-01" db="EMBL/GenBank/DDBJ databases">
        <authorList>
            <person name="Corre E."/>
            <person name="Pelletier E."/>
            <person name="Niang G."/>
            <person name="Scheremetjew M."/>
            <person name="Finn R."/>
            <person name="Kale V."/>
            <person name="Holt S."/>
            <person name="Cochrane G."/>
            <person name="Meng A."/>
            <person name="Brown T."/>
            <person name="Cohen L."/>
        </authorList>
    </citation>
    <scope>NUCLEOTIDE SEQUENCE</scope>
    <source>
        <strain evidence="8">NIES-2562</strain>
    </source>
</reference>
<dbReference type="PANTHER" id="PTHR45973:SF23">
    <property type="entry name" value="PROTEIN PHOSPHATASE 1 REGULATORY SUBUNIT 7"/>
    <property type="match status" value="1"/>
</dbReference>
<evidence type="ECO:0000313" key="8">
    <source>
        <dbReference type="EMBL" id="CAE0255224.1"/>
    </source>
</evidence>
<feature type="region of interest" description="Disordered" evidence="6">
    <location>
        <begin position="342"/>
        <end position="362"/>
    </location>
</feature>
<evidence type="ECO:0000256" key="6">
    <source>
        <dbReference type="SAM" id="MobiDB-lite"/>
    </source>
</evidence>
<dbReference type="SMART" id="SM00369">
    <property type="entry name" value="LRR_TYP"/>
    <property type="match status" value="6"/>
</dbReference>
<dbReference type="PANTHER" id="PTHR45973">
    <property type="entry name" value="PROTEIN PHOSPHATASE 1 REGULATORY SUBUNIT SDS22-RELATED"/>
    <property type="match status" value="1"/>
</dbReference>
<protein>
    <submittedName>
        <fullName evidence="8">Uncharacterized protein</fullName>
    </submittedName>
</protein>
<evidence type="ECO:0000256" key="2">
    <source>
        <dbReference type="ARBA" id="ARBA00022614"/>
    </source>
</evidence>
<dbReference type="EMBL" id="HBIB01026948">
    <property type="protein sequence ID" value="CAE0255224.1"/>
    <property type="molecule type" value="Transcribed_RNA"/>
</dbReference>
<dbReference type="Gene3D" id="3.80.10.10">
    <property type="entry name" value="Ribonuclease Inhibitor"/>
    <property type="match status" value="3"/>
</dbReference>
<dbReference type="SUPFAM" id="SSF52058">
    <property type="entry name" value="L domain-like"/>
    <property type="match status" value="1"/>
</dbReference>
<dbReference type="Pfam" id="PF00560">
    <property type="entry name" value="LRR_1"/>
    <property type="match status" value="1"/>
</dbReference>
<sequence length="362" mass="40586">MEHFKHSEEEVKEEDVVDESYTPKYTIPTDLPSTLVELHLTSTRISNIEHLEHLTRLKKLVLRQNTITALDGLSSLTTLEYLDVYDNKLTTLEPLEKMSKLAWVSSNLTFQPECVTFLPFRYLDMSFNNLKDHLSPISYLTSLSELYLIHNHIHTKGVEAVDWKALARLSILELGDNKIRQISALSSLHSTLTSLWLGKNKIEKVEGISHLQGLQRLSIQNNRLTSFAGVEGLTNLEELYLSHNGAKAADGVESLTALTTLDLSHNFIASLLPLSTLKNLDEVWASFNPFESTDVLQPLKHLPKLTVLYLEGSPLQTEADKGRLGYRVSVLSSLPDLSYIDADPVTDGERGMVPKGDPSLQQ</sequence>
<organism evidence="8">
    <name type="scientific">Palpitomonas bilix</name>
    <dbReference type="NCBI Taxonomy" id="652834"/>
    <lineage>
        <taxon>Eukaryota</taxon>
        <taxon>Eukaryota incertae sedis</taxon>
    </lineage>
</organism>
<accession>A0A7S3DF33</accession>
<evidence type="ECO:0000256" key="5">
    <source>
        <dbReference type="ARBA" id="ARBA00023460"/>
    </source>
</evidence>
<comment type="subcellular location">
    <subcellularLocation>
        <location evidence="1">Nucleus</location>
    </subcellularLocation>
</comment>
<dbReference type="InterPro" id="IPR025875">
    <property type="entry name" value="Leu-rich_rpt_4"/>
</dbReference>
<evidence type="ECO:0000256" key="3">
    <source>
        <dbReference type="ARBA" id="ARBA00022737"/>
    </source>
</evidence>
<keyword evidence="3" id="KW-0677">Repeat</keyword>
<dbReference type="EMBL" id="HBIB01026881">
    <property type="protein sequence ID" value="CAE0255176.1"/>
    <property type="molecule type" value="Transcribed_RNA"/>
</dbReference>
<dbReference type="Pfam" id="PF12799">
    <property type="entry name" value="LRR_4"/>
    <property type="match status" value="2"/>
</dbReference>
<proteinExistence type="inferred from homology"/>
<dbReference type="PROSITE" id="PS51450">
    <property type="entry name" value="LRR"/>
    <property type="match status" value="7"/>
</dbReference>
<dbReference type="SMART" id="SM00365">
    <property type="entry name" value="LRR_SD22"/>
    <property type="match status" value="9"/>
</dbReference>
<evidence type="ECO:0000256" key="4">
    <source>
        <dbReference type="ARBA" id="ARBA00023242"/>
    </source>
</evidence>
<dbReference type="AlphaFoldDB" id="A0A7S3DF33"/>
<comment type="similarity">
    <text evidence="5">Belongs to the SDS22 family.</text>
</comment>